<evidence type="ECO:0000256" key="4">
    <source>
        <dbReference type="ARBA" id="ARBA00022692"/>
    </source>
</evidence>
<feature type="transmembrane region" description="Helical" evidence="7">
    <location>
        <begin position="252"/>
        <end position="269"/>
    </location>
</feature>
<comment type="similarity">
    <text evidence="2">Belongs to the acyltransferase 3 family.</text>
</comment>
<feature type="transmembrane region" description="Helical" evidence="7">
    <location>
        <begin position="221"/>
        <end position="240"/>
    </location>
</feature>
<keyword evidence="10" id="KW-1185">Reference proteome</keyword>
<feature type="transmembrane region" description="Helical" evidence="7">
    <location>
        <begin position="314"/>
        <end position="333"/>
    </location>
</feature>
<evidence type="ECO:0000256" key="3">
    <source>
        <dbReference type="ARBA" id="ARBA00022475"/>
    </source>
</evidence>
<keyword evidence="9" id="KW-0012">Acyltransferase</keyword>
<keyword evidence="4 7" id="KW-0812">Transmembrane</keyword>
<dbReference type="GO" id="GO:0005886">
    <property type="term" value="C:plasma membrane"/>
    <property type="evidence" value="ECO:0007669"/>
    <property type="project" value="UniProtKB-SubCell"/>
</dbReference>
<feature type="transmembrane region" description="Helical" evidence="7">
    <location>
        <begin position="151"/>
        <end position="170"/>
    </location>
</feature>
<feature type="transmembrane region" description="Helical" evidence="7">
    <location>
        <begin position="85"/>
        <end position="104"/>
    </location>
</feature>
<protein>
    <submittedName>
        <fullName evidence="9">Surface polysaccharide O-acyltransferase, integral membrane enzyme</fullName>
    </submittedName>
</protein>
<dbReference type="Proteomes" id="UP000186795">
    <property type="component" value="Unassembled WGS sequence"/>
</dbReference>
<evidence type="ECO:0000256" key="5">
    <source>
        <dbReference type="ARBA" id="ARBA00022989"/>
    </source>
</evidence>
<feature type="domain" description="Acyltransferase 3" evidence="8">
    <location>
        <begin position="8"/>
        <end position="331"/>
    </location>
</feature>
<comment type="subcellular location">
    <subcellularLocation>
        <location evidence="1">Cell membrane</location>
        <topology evidence="1">Multi-pass membrane protein</topology>
    </subcellularLocation>
</comment>
<evidence type="ECO:0000256" key="7">
    <source>
        <dbReference type="SAM" id="Phobius"/>
    </source>
</evidence>
<dbReference type="RefSeq" id="WP_076524508.1">
    <property type="nucleotide sequence ID" value="NZ_CP048103.1"/>
</dbReference>
<evidence type="ECO:0000313" key="9">
    <source>
        <dbReference type="EMBL" id="SIS73929.1"/>
    </source>
</evidence>
<dbReference type="EMBL" id="FTOD01000004">
    <property type="protein sequence ID" value="SIS73929.1"/>
    <property type="molecule type" value="Genomic_DNA"/>
</dbReference>
<dbReference type="GO" id="GO:0016413">
    <property type="term" value="F:O-acetyltransferase activity"/>
    <property type="evidence" value="ECO:0007669"/>
    <property type="project" value="TreeGrafter"/>
</dbReference>
<evidence type="ECO:0000256" key="6">
    <source>
        <dbReference type="ARBA" id="ARBA00023136"/>
    </source>
</evidence>
<evidence type="ECO:0000256" key="1">
    <source>
        <dbReference type="ARBA" id="ARBA00004651"/>
    </source>
</evidence>
<organism evidence="9 10">
    <name type="scientific">Kroppenstedtia eburnea</name>
    <dbReference type="NCBI Taxonomy" id="714067"/>
    <lineage>
        <taxon>Bacteria</taxon>
        <taxon>Bacillati</taxon>
        <taxon>Bacillota</taxon>
        <taxon>Bacilli</taxon>
        <taxon>Bacillales</taxon>
        <taxon>Thermoactinomycetaceae</taxon>
        <taxon>Kroppenstedtia</taxon>
    </lineage>
</organism>
<sequence>MKVVRYIEEINGIRAVACLSVLAVHVSAGVYHQQGGWDGFTTLINQLARFGTPVFAVISGFLLFHQVQVKGFRLWGFIRSRTHKIVIPYLLWSMVYLTILKVGYQVDHFISWKHWLMTMASGRAFYHLYFVVAVIQFYLLFPLLQRMLRSTFSWWAGVTVALALNLAFLTVDPSVWAGEWGKILLPVRKALLPAWIFCFLLGGLLSHHWDRLREWLCVKGSWFSALAIPVLIGGVMEYQMMGLYGPARPMNLLNTPILVLAGLVGFLQWRNRWPGVKRGLMALGNLSFGIYLVHPVIIMLMMETIPPRVWSPTLLPLLYGVALVLTVGLIQWIRCLPFHHYLLTVPRRNTPTGTAPESGRAFEEDSASA</sequence>
<accession>A0A1N7LJF6</accession>
<evidence type="ECO:0000313" key="10">
    <source>
        <dbReference type="Proteomes" id="UP000186795"/>
    </source>
</evidence>
<dbReference type="Pfam" id="PF01757">
    <property type="entry name" value="Acyl_transf_3"/>
    <property type="match status" value="1"/>
</dbReference>
<dbReference type="InterPro" id="IPR002656">
    <property type="entry name" value="Acyl_transf_3_dom"/>
</dbReference>
<feature type="transmembrane region" description="Helical" evidence="7">
    <location>
        <begin position="124"/>
        <end position="144"/>
    </location>
</feature>
<keyword evidence="9" id="KW-0808">Transferase</keyword>
<feature type="transmembrane region" description="Helical" evidence="7">
    <location>
        <begin position="281"/>
        <end position="302"/>
    </location>
</feature>
<keyword evidence="3" id="KW-1003">Cell membrane</keyword>
<reference evidence="10" key="1">
    <citation type="submission" date="2017-01" db="EMBL/GenBank/DDBJ databases">
        <authorList>
            <person name="Varghese N."/>
            <person name="Submissions S."/>
        </authorList>
    </citation>
    <scope>NUCLEOTIDE SEQUENCE [LARGE SCALE GENOMIC DNA]</scope>
    <source>
        <strain evidence="10">DSM 45196</strain>
    </source>
</reference>
<dbReference type="AlphaFoldDB" id="A0A1N7LJF6"/>
<dbReference type="OrthoDB" id="65129at2"/>
<name>A0A1N7LJF6_9BACL</name>
<dbReference type="PANTHER" id="PTHR40074:SF2">
    <property type="entry name" value="O-ACETYLTRANSFERASE WECH"/>
    <property type="match status" value="1"/>
</dbReference>
<keyword evidence="6 7" id="KW-0472">Membrane</keyword>
<evidence type="ECO:0000259" key="8">
    <source>
        <dbReference type="Pfam" id="PF01757"/>
    </source>
</evidence>
<feature type="transmembrane region" description="Helical" evidence="7">
    <location>
        <begin position="12"/>
        <end position="31"/>
    </location>
</feature>
<dbReference type="PANTHER" id="PTHR40074">
    <property type="entry name" value="O-ACETYLTRANSFERASE WECH"/>
    <property type="match status" value="1"/>
</dbReference>
<proteinExistence type="inferred from homology"/>
<dbReference type="GO" id="GO:0009246">
    <property type="term" value="P:enterobacterial common antigen biosynthetic process"/>
    <property type="evidence" value="ECO:0007669"/>
    <property type="project" value="TreeGrafter"/>
</dbReference>
<feature type="transmembrane region" description="Helical" evidence="7">
    <location>
        <begin position="190"/>
        <end position="209"/>
    </location>
</feature>
<feature type="transmembrane region" description="Helical" evidence="7">
    <location>
        <begin position="43"/>
        <end position="64"/>
    </location>
</feature>
<keyword evidence="5 7" id="KW-1133">Transmembrane helix</keyword>
<gene>
    <name evidence="9" type="ORF">SAMN05421790_104207</name>
</gene>
<evidence type="ECO:0000256" key="2">
    <source>
        <dbReference type="ARBA" id="ARBA00007400"/>
    </source>
</evidence>